<dbReference type="CDD" id="cd14791">
    <property type="entry name" value="GH36"/>
    <property type="match status" value="1"/>
</dbReference>
<gene>
    <name evidence="7" type="ORF">IV500_01810</name>
</gene>
<dbReference type="InterPro" id="IPR002252">
    <property type="entry name" value="Glyco_hydro_36"/>
</dbReference>
<dbReference type="AlphaFoldDB" id="A0A931CGJ5"/>
<evidence type="ECO:0000256" key="4">
    <source>
        <dbReference type="ARBA" id="ARBA00023295"/>
    </source>
</evidence>
<dbReference type="Pfam" id="PF02065">
    <property type="entry name" value="Melibiase"/>
    <property type="match status" value="1"/>
</dbReference>
<dbReference type="FunFam" id="3.20.20.70:FF:000118">
    <property type="entry name" value="Alpha-galactosidase"/>
    <property type="match status" value="1"/>
</dbReference>
<dbReference type="PANTHER" id="PTHR43053">
    <property type="entry name" value="GLYCOSIDASE FAMILY 31"/>
    <property type="match status" value="1"/>
</dbReference>
<dbReference type="InterPro" id="IPR017853">
    <property type="entry name" value="GH"/>
</dbReference>
<evidence type="ECO:0000256" key="3">
    <source>
        <dbReference type="ARBA" id="ARBA00022801"/>
    </source>
</evidence>
<feature type="region of interest" description="Disordered" evidence="5">
    <location>
        <begin position="76"/>
        <end position="114"/>
    </location>
</feature>
<keyword evidence="8" id="KW-1185">Reference proteome</keyword>
<evidence type="ECO:0000259" key="6">
    <source>
        <dbReference type="Pfam" id="PF16875"/>
    </source>
</evidence>
<comment type="catalytic activity">
    <reaction evidence="1">
        <text>Hydrolysis of terminal, non-reducing alpha-D-galactose residues in alpha-D-galactosides, including galactose oligosaccharides, galactomannans and galactolipids.</text>
        <dbReference type="EC" id="3.2.1.22"/>
    </reaction>
</comment>
<sequence>MNPIHLRAAGVSLLIDLSSGEPSVLHWGADLGSTLPDLSLAGVTSGPVPHSALDVPVVLGLLPQASSGWRGRPGLRGHRLAVSNGDGRVGDVGDGGGGTDRGGDNETRDGARRGFSARLRLTGSHATERSASITTADAQLGLTVVTEVTLHDGGLLELRHRLTNDGSTDYALEELAAVLPVGPEATEILDLTGRWCRERHPQRHGVQQGTWLRSARHGRTGHDSSLLMAAGSLGFGNRQGKVWATHFAWSGDHESYLDAVADGRRVLGASEVLGSGGIVLAPGRSYVTPALFAAYSSSGLDGISAAFYSWFRGRAKHPSTPRPVVLNTWEAVYFNHDLTVLTALADSAADLGVERFVLDDGWFRHRRDDHAGLGDWYVDPTVWPEGLHPLIDAVTDRGMEFGLWVEPEMINPDSDAARAHPDWISGPGSRLPLQWRHQQVLDLVNIEAWQYIYDRLDALLSEYRISYLKWDQNRDLTEMGHAGGPSAHEQTLATYRLLDALRAAHPDVEIESCSSGGARVDLGILERTDRIWASDCNDALERQTIQRWTSMVVPPELVGAHVGPPTSHTTGRTHALSFRAITALFGHFGLEWDIRSLSVSEHDELRSAIELYKKHRTLLHTGQMVRADLHDPSLLLHGVVAGDGSEALFALVAVSTSFSEQPGRVAIPGLAPERSYCVKVIYPSAQDPAPASVHEEAGLTGRDAGPYVQTSAPAWLAGGVVASGQFLSESGLPMPILNPEHAILLHISAA</sequence>
<dbReference type="InterPro" id="IPR031704">
    <property type="entry name" value="Glyco_hydro_36_N"/>
</dbReference>
<dbReference type="InterPro" id="IPR013785">
    <property type="entry name" value="Aldolase_TIM"/>
</dbReference>
<dbReference type="SUPFAM" id="SSF51445">
    <property type="entry name" value="(Trans)glycosidases"/>
    <property type="match status" value="1"/>
</dbReference>
<dbReference type="Gene3D" id="3.20.20.70">
    <property type="entry name" value="Aldolase class I"/>
    <property type="match status" value="1"/>
</dbReference>
<name>A0A931CGJ5_9MICC</name>
<feature type="compositionally biased region" description="Basic and acidic residues" evidence="5">
    <location>
        <begin position="101"/>
        <end position="112"/>
    </location>
</feature>
<evidence type="ECO:0000256" key="2">
    <source>
        <dbReference type="ARBA" id="ARBA00012755"/>
    </source>
</evidence>
<dbReference type="PRINTS" id="PR00743">
    <property type="entry name" value="GLHYDRLASE36"/>
</dbReference>
<evidence type="ECO:0000313" key="8">
    <source>
        <dbReference type="Proteomes" id="UP000655366"/>
    </source>
</evidence>
<dbReference type="PANTHER" id="PTHR43053:SF3">
    <property type="entry name" value="ALPHA-GALACTOSIDASE C-RELATED"/>
    <property type="match status" value="1"/>
</dbReference>
<dbReference type="GO" id="GO:0004557">
    <property type="term" value="F:alpha-galactosidase activity"/>
    <property type="evidence" value="ECO:0007669"/>
    <property type="project" value="UniProtKB-EC"/>
</dbReference>
<keyword evidence="4" id="KW-0326">Glycosidase</keyword>
<proteinExistence type="predicted"/>
<dbReference type="InterPro" id="IPR000111">
    <property type="entry name" value="Glyco_hydro_27/36_CS"/>
</dbReference>
<dbReference type="Proteomes" id="UP000655366">
    <property type="component" value="Unassembled WGS sequence"/>
</dbReference>
<dbReference type="Gene3D" id="2.70.98.60">
    <property type="entry name" value="alpha-galactosidase from lactobacil brevis"/>
    <property type="match status" value="1"/>
</dbReference>
<organism evidence="7 8">
    <name type="scientific">Arthrobacter terrae</name>
    <dbReference type="NCBI Taxonomy" id="2935737"/>
    <lineage>
        <taxon>Bacteria</taxon>
        <taxon>Bacillati</taxon>
        <taxon>Actinomycetota</taxon>
        <taxon>Actinomycetes</taxon>
        <taxon>Micrococcales</taxon>
        <taxon>Micrococcaceae</taxon>
        <taxon>Arthrobacter</taxon>
    </lineage>
</organism>
<comment type="caution">
    <text evidence="7">The sequence shown here is derived from an EMBL/GenBank/DDBJ whole genome shotgun (WGS) entry which is preliminary data.</text>
</comment>
<feature type="compositionally biased region" description="Gly residues" evidence="5">
    <location>
        <begin position="90"/>
        <end position="100"/>
    </location>
</feature>
<dbReference type="InterPro" id="IPR050985">
    <property type="entry name" value="Alpha-glycosidase_related"/>
</dbReference>
<dbReference type="RefSeq" id="WP_196395211.1">
    <property type="nucleotide sequence ID" value="NZ_JADNYM010000002.1"/>
</dbReference>
<dbReference type="PROSITE" id="PS00512">
    <property type="entry name" value="ALPHA_GALACTOSIDASE"/>
    <property type="match status" value="1"/>
</dbReference>
<dbReference type="InterPro" id="IPR038417">
    <property type="entry name" value="Alpga-gal_N_sf"/>
</dbReference>
<protein>
    <recommendedName>
        <fullName evidence="2">alpha-galactosidase</fullName>
        <ecNumber evidence="2">3.2.1.22</ecNumber>
    </recommendedName>
</protein>
<evidence type="ECO:0000313" key="7">
    <source>
        <dbReference type="EMBL" id="MBG0738172.1"/>
    </source>
</evidence>
<reference evidence="7 8" key="1">
    <citation type="submission" date="2020-11" db="EMBL/GenBank/DDBJ databases">
        <title>Arthrobacter antarcticus sp. nov., isolated from Antarctic Soil.</title>
        <authorList>
            <person name="Li J."/>
        </authorList>
    </citation>
    <scope>NUCLEOTIDE SEQUENCE [LARGE SCALE GENOMIC DNA]</scope>
    <source>
        <strain evidence="7 8">Z1-20</strain>
    </source>
</reference>
<keyword evidence="3" id="KW-0378">Hydrolase</keyword>
<dbReference type="GO" id="GO:0016052">
    <property type="term" value="P:carbohydrate catabolic process"/>
    <property type="evidence" value="ECO:0007669"/>
    <property type="project" value="InterPro"/>
</dbReference>
<feature type="domain" description="Glycosyl hydrolase family 36 N-terminal" evidence="6">
    <location>
        <begin position="20"/>
        <end position="280"/>
    </location>
</feature>
<dbReference type="Pfam" id="PF16875">
    <property type="entry name" value="Glyco_hydro_36N"/>
    <property type="match status" value="1"/>
</dbReference>
<evidence type="ECO:0000256" key="5">
    <source>
        <dbReference type="SAM" id="MobiDB-lite"/>
    </source>
</evidence>
<dbReference type="EC" id="3.2.1.22" evidence="2"/>
<accession>A0A931CGJ5</accession>
<dbReference type="EMBL" id="JADNYM010000002">
    <property type="protein sequence ID" value="MBG0738172.1"/>
    <property type="molecule type" value="Genomic_DNA"/>
</dbReference>
<evidence type="ECO:0000256" key="1">
    <source>
        <dbReference type="ARBA" id="ARBA00001255"/>
    </source>
</evidence>